<dbReference type="SUPFAM" id="SSF90123">
    <property type="entry name" value="ABC transporter transmembrane region"/>
    <property type="match status" value="1"/>
</dbReference>
<dbReference type="GO" id="GO:0016887">
    <property type="term" value="F:ATP hydrolysis activity"/>
    <property type="evidence" value="ECO:0007669"/>
    <property type="project" value="InterPro"/>
</dbReference>
<evidence type="ECO:0000256" key="8">
    <source>
        <dbReference type="ARBA" id="ARBA00022989"/>
    </source>
</evidence>
<dbReference type="GO" id="GO:0140359">
    <property type="term" value="F:ABC-type transporter activity"/>
    <property type="evidence" value="ECO:0007669"/>
    <property type="project" value="InterPro"/>
</dbReference>
<evidence type="ECO:0000256" key="1">
    <source>
        <dbReference type="ARBA" id="ARBA00004141"/>
    </source>
</evidence>
<feature type="coiled-coil region" evidence="10">
    <location>
        <begin position="491"/>
        <end position="518"/>
    </location>
</feature>
<dbReference type="PANTHER" id="PTHR24223:SF456">
    <property type="entry name" value="MULTIDRUG RESISTANCE-ASSOCIATED PROTEIN LETHAL(2)03659"/>
    <property type="match status" value="1"/>
</dbReference>
<feature type="transmembrane region" description="Helical" evidence="12">
    <location>
        <begin position="270"/>
        <end position="292"/>
    </location>
</feature>
<feature type="domain" description="ABC transmembrane type-1" evidence="14">
    <location>
        <begin position="49"/>
        <end position="327"/>
    </location>
</feature>
<evidence type="ECO:0000256" key="2">
    <source>
        <dbReference type="ARBA" id="ARBA00009726"/>
    </source>
</evidence>
<sequence>MDHHHPDAKKKKKKKAGTLVVKEERELGQVSMEVISAYTVACGGTMVLVVLMFLWIGTQALSQAANFWITVWTEGMLGDGYSVEFYLGIYVGWTIAQSIGEFLSSLYFALKGIKGAQYLHNKMFRALLRAPMRFYNETPLGRIINRLTKDQADIDRNLSRMIALAVRGVLSLLGTMIIIGIVTPFILIMFAPVLYLFWYAYQYFQCTAREVKRLDSITRSPIYAQFNQCLDGTSSIRAYRAQSRLIDDFYMKVDNNVRMYLTMISANRWLGLRLEFLGALIAVTAAFVVVLTRDSVQPGAAGLALSQAFAITGVLNLVVRLTSAAENSLNAVERVREYGEIEAEAAPRLKSDPGKSWPSNGEISFENVQMRYRPGLPLVLRGLTFNVKPTEKIGIVGRTGAGKSSLFVAIYRLVELASGKIYIDGVDTANIGLQSLREKLSIIPQDPVLFRGSIRFNMDPFNNFEDEDIIRALRRSHLLGALKSILKGMKKKKAEDRIKKREAALKKREDEIKAAAEEKNRMCSGCCPTRSVDSSINRGDGYVSVPMPFPGEDEEKEKELTVLDVEVEASGENFSVGQRQLLCMARALLRHSKILVLDEATAAVDTKTDDLIQRTIRDEFKDCTLLTIAHRINTIIYYDRILVMDHGRVAEFDTPDNLLHIKDGVFSSLVDDTGPEVSKFLRDVASGAVNPFDLNVPEPKEDEKKEDEQKEDGKKSQDEY</sequence>
<keyword evidence="9 12" id="KW-0472">Membrane</keyword>
<organism evidence="15">
    <name type="scientific">Amorphochlora amoebiformis</name>
    <dbReference type="NCBI Taxonomy" id="1561963"/>
    <lineage>
        <taxon>Eukaryota</taxon>
        <taxon>Sar</taxon>
        <taxon>Rhizaria</taxon>
        <taxon>Cercozoa</taxon>
        <taxon>Chlorarachniophyceae</taxon>
        <taxon>Amorphochlora</taxon>
    </lineage>
</organism>
<evidence type="ECO:0000256" key="7">
    <source>
        <dbReference type="ARBA" id="ARBA00022840"/>
    </source>
</evidence>
<feature type="region of interest" description="Disordered" evidence="11">
    <location>
        <begin position="689"/>
        <end position="720"/>
    </location>
</feature>
<keyword evidence="6" id="KW-0547">Nucleotide-binding</keyword>
<dbReference type="Gene3D" id="3.40.50.300">
    <property type="entry name" value="P-loop containing nucleotide triphosphate hydrolases"/>
    <property type="match status" value="1"/>
</dbReference>
<feature type="transmembrane region" description="Helical" evidence="12">
    <location>
        <begin position="35"/>
        <end position="56"/>
    </location>
</feature>
<evidence type="ECO:0000313" key="15">
    <source>
        <dbReference type="EMBL" id="CAD8450973.1"/>
    </source>
</evidence>
<accession>A0A7S0GZL4</accession>
<keyword evidence="10" id="KW-0175">Coiled coil</keyword>
<feature type="domain" description="ABC transporter" evidence="13">
    <location>
        <begin position="363"/>
        <end position="671"/>
    </location>
</feature>
<keyword evidence="5" id="KW-0677">Repeat</keyword>
<dbReference type="AlphaFoldDB" id="A0A7S0GZL4"/>
<feature type="compositionally biased region" description="Basic and acidic residues" evidence="11">
    <location>
        <begin position="698"/>
        <end position="720"/>
    </location>
</feature>
<dbReference type="SUPFAM" id="SSF52540">
    <property type="entry name" value="P-loop containing nucleoside triphosphate hydrolases"/>
    <property type="match status" value="1"/>
</dbReference>
<gene>
    <name evidence="15" type="ORF">LAMO00422_LOCUS10740</name>
</gene>
<evidence type="ECO:0000256" key="4">
    <source>
        <dbReference type="ARBA" id="ARBA00022692"/>
    </source>
</evidence>
<feature type="transmembrane region" description="Helical" evidence="12">
    <location>
        <begin position="298"/>
        <end position="319"/>
    </location>
</feature>
<dbReference type="InterPro" id="IPR003439">
    <property type="entry name" value="ABC_transporter-like_ATP-bd"/>
</dbReference>
<proteinExistence type="inferred from homology"/>
<evidence type="ECO:0000256" key="11">
    <source>
        <dbReference type="SAM" id="MobiDB-lite"/>
    </source>
</evidence>
<keyword evidence="7" id="KW-0067">ATP-binding</keyword>
<dbReference type="InterPro" id="IPR011527">
    <property type="entry name" value="ABC1_TM_dom"/>
</dbReference>
<evidence type="ECO:0000259" key="14">
    <source>
        <dbReference type="PROSITE" id="PS50929"/>
    </source>
</evidence>
<dbReference type="FunFam" id="1.20.1560.10:FF:000013">
    <property type="entry name" value="ABC transporter C family member 2"/>
    <property type="match status" value="1"/>
</dbReference>
<evidence type="ECO:0000256" key="6">
    <source>
        <dbReference type="ARBA" id="ARBA00022741"/>
    </source>
</evidence>
<dbReference type="PROSITE" id="PS50929">
    <property type="entry name" value="ABC_TM1F"/>
    <property type="match status" value="1"/>
</dbReference>
<dbReference type="GO" id="GO:0005524">
    <property type="term" value="F:ATP binding"/>
    <property type="evidence" value="ECO:0007669"/>
    <property type="project" value="UniProtKB-KW"/>
</dbReference>
<comment type="subcellular location">
    <subcellularLocation>
        <location evidence="1">Membrane</location>
        <topology evidence="1">Multi-pass membrane protein</topology>
    </subcellularLocation>
</comment>
<dbReference type="InterPro" id="IPR003593">
    <property type="entry name" value="AAA+_ATPase"/>
</dbReference>
<dbReference type="PROSITE" id="PS00211">
    <property type="entry name" value="ABC_TRANSPORTER_1"/>
    <property type="match status" value="1"/>
</dbReference>
<feature type="transmembrane region" description="Helical" evidence="12">
    <location>
        <begin position="85"/>
        <end position="110"/>
    </location>
</feature>
<keyword evidence="8 12" id="KW-1133">Transmembrane helix</keyword>
<evidence type="ECO:0000256" key="9">
    <source>
        <dbReference type="ARBA" id="ARBA00023136"/>
    </source>
</evidence>
<evidence type="ECO:0000256" key="5">
    <source>
        <dbReference type="ARBA" id="ARBA00022737"/>
    </source>
</evidence>
<dbReference type="InterPro" id="IPR050173">
    <property type="entry name" value="ABC_transporter_C-like"/>
</dbReference>
<dbReference type="EMBL" id="HBEM01015575">
    <property type="protein sequence ID" value="CAD8450973.1"/>
    <property type="molecule type" value="Transcribed_RNA"/>
</dbReference>
<dbReference type="SMART" id="SM00382">
    <property type="entry name" value="AAA"/>
    <property type="match status" value="1"/>
</dbReference>
<comment type="similarity">
    <text evidence="2">Belongs to the ABC transporter superfamily. ABCC family. Conjugate transporter (TC 3.A.1.208) subfamily.</text>
</comment>
<dbReference type="InterPro" id="IPR044726">
    <property type="entry name" value="ABCC_6TM_D2"/>
</dbReference>
<keyword evidence="3" id="KW-0813">Transport</keyword>
<dbReference type="CDD" id="cd18580">
    <property type="entry name" value="ABC_6TM_ABCC_D2"/>
    <property type="match status" value="1"/>
</dbReference>
<dbReference type="Pfam" id="PF00005">
    <property type="entry name" value="ABC_tran"/>
    <property type="match status" value="2"/>
</dbReference>
<dbReference type="InterPro" id="IPR017871">
    <property type="entry name" value="ABC_transporter-like_CS"/>
</dbReference>
<dbReference type="InterPro" id="IPR036640">
    <property type="entry name" value="ABC1_TM_sf"/>
</dbReference>
<dbReference type="Pfam" id="PF00664">
    <property type="entry name" value="ABC_membrane"/>
    <property type="match status" value="1"/>
</dbReference>
<name>A0A7S0GZL4_9EUKA</name>
<dbReference type="PROSITE" id="PS50893">
    <property type="entry name" value="ABC_TRANSPORTER_2"/>
    <property type="match status" value="1"/>
</dbReference>
<dbReference type="GO" id="GO:0016020">
    <property type="term" value="C:membrane"/>
    <property type="evidence" value="ECO:0007669"/>
    <property type="project" value="UniProtKB-SubCell"/>
</dbReference>
<dbReference type="PANTHER" id="PTHR24223">
    <property type="entry name" value="ATP-BINDING CASSETTE SUB-FAMILY C"/>
    <property type="match status" value="1"/>
</dbReference>
<dbReference type="CDD" id="cd03244">
    <property type="entry name" value="ABCC_MRP_domain2"/>
    <property type="match status" value="1"/>
</dbReference>
<evidence type="ECO:0000259" key="13">
    <source>
        <dbReference type="PROSITE" id="PS50893"/>
    </source>
</evidence>
<evidence type="ECO:0000256" key="10">
    <source>
        <dbReference type="SAM" id="Coils"/>
    </source>
</evidence>
<protein>
    <submittedName>
        <fullName evidence="15">Uncharacterized protein</fullName>
    </submittedName>
</protein>
<evidence type="ECO:0000256" key="12">
    <source>
        <dbReference type="SAM" id="Phobius"/>
    </source>
</evidence>
<dbReference type="InterPro" id="IPR027417">
    <property type="entry name" value="P-loop_NTPase"/>
</dbReference>
<keyword evidence="4 12" id="KW-0812">Transmembrane</keyword>
<reference evidence="15" key="1">
    <citation type="submission" date="2021-01" db="EMBL/GenBank/DDBJ databases">
        <authorList>
            <person name="Corre E."/>
            <person name="Pelletier E."/>
            <person name="Niang G."/>
            <person name="Scheremetjew M."/>
            <person name="Finn R."/>
            <person name="Kale V."/>
            <person name="Holt S."/>
            <person name="Cochrane G."/>
            <person name="Meng A."/>
            <person name="Brown T."/>
            <person name="Cohen L."/>
        </authorList>
    </citation>
    <scope>NUCLEOTIDE SEQUENCE</scope>
    <source>
        <strain evidence="15">CCMP2058</strain>
    </source>
</reference>
<evidence type="ECO:0000256" key="3">
    <source>
        <dbReference type="ARBA" id="ARBA00022448"/>
    </source>
</evidence>
<dbReference type="Gene3D" id="1.20.1560.10">
    <property type="entry name" value="ABC transporter type 1, transmembrane domain"/>
    <property type="match status" value="1"/>
</dbReference>